<feature type="region of interest" description="Disordered" evidence="6">
    <location>
        <begin position="302"/>
        <end position="321"/>
    </location>
</feature>
<evidence type="ECO:0000259" key="7">
    <source>
        <dbReference type="PROSITE" id="PS50011"/>
    </source>
</evidence>
<dbReference type="GO" id="GO:0005524">
    <property type="term" value="F:ATP binding"/>
    <property type="evidence" value="ECO:0007669"/>
    <property type="project" value="UniProtKB-KW"/>
</dbReference>
<dbReference type="InterPro" id="IPR001680">
    <property type="entry name" value="WD40_rpt"/>
</dbReference>
<evidence type="ECO:0000256" key="3">
    <source>
        <dbReference type="ARBA" id="ARBA00022741"/>
    </source>
</evidence>
<feature type="compositionally biased region" description="Low complexity" evidence="6">
    <location>
        <begin position="311"/>
        <end position="321"/>
    </location>
</feature>
<dbReference type="CDD" id="cd14014">
    <property type="entry name" value="STKc_PknB_like"/>
    <property type="match status" value="1"/>
</dbReference>
<dbReference type="Gene3D" id="2.130.10.10">
    <property type="entry name" value="YVTN repeat-like/Quinoprotein amine dehydrogenase"/>
    <property type="match status" value="3"/>
</dbReference>
<evidence type="ECO:0000313" key="8">
    <source>
        <dbReference type="EMBL" id="QBD83794.1"/>
    </source>
</evidence>
<keyword evidence="2" id="KW-0808">Transferase</keyword>
<protein>
    <recommendedName>
        <fullName evidence="1">non-specific serine/threonine protein kinase</fullName>
        <ecNumber evidence="1">2.7.11.1</ecNumber>
    </recommendedName>
</protein>
<dbReference type="EC" id="2.7.11.1" evidence="1"/>
<dbReference type="SUPFAM" id="SSF56112">
    <property type="entry name" value="Protein kinase-like (PK-like)"/>
    <property type="match status" value="1"/>
</dbReference>
<evidence type="ECO:0000256" key="2">
    <source>
        <dbReference type="ARBA" id="ARBA00022679"/>
    </source>
</evidence>
<dbReference type="GO" id="GO:0004674">
    <property type="term" value="F:protein serine/threonine kinase activity"/>
    <property type="evidence" value="ECO:0007669"/>
    <property type="project" value="UniProtKB-EC"/>
</dbReference>
<gene>
    <name evidence="8" type="ORF">EPA93_45935</name>
</gene>
<dbReference type="InterPro" id="IPR011659">
    <property type="entry name" value="WD40"/>
</dbReference>
<organism evidence="8 9">
    <name type="scientific">Ktedonosporobacter rubrisoli</name>
    <dbReference type="NCBI Taxonomy" id="2509675"/>
    <lineage>
        <taxon>Bacteria</taxon>
        <taxon>Bacillati</taxon>
        <taxon>Chloroflexota</taxon>
        <taxon>Ktedonobacteria</taxon>
        <taxon>Ktedonobacterales</taxon>
        <taxon>Ktedonosporobacteraceae</taxon>
        <taxon>Ktedonosporobacter</taxon>
    </lineage>
</organism>
<keyword evidence="3" id="KW-0547">Nucleotide-binding</keyword>
<dbReference type="Pfam" id="PF00069">
    <property type="entry name" value="Pkinase"/>
    <property type="match status" value="1"/>
</dbReference>
<evidence type="ECO:0000313" key="9">
    <source>
        <dbReference type="Proteomes" id="UP000290365"/>
    </source>
</evidence>
<evidence type="ECO:0000256" key="4">
    <source>
        <dbReference type="ARBA" id="ARBA00022777"/>
    </source>
</evidence>
<evidence type="ECO:0000256" key="5">
    <source>
        <dbReference type="ARBA" id="ARBA00022840"/>
    </source>
</evidence>
<dbReference type="RefSeq" id="WP_129894857.1">
    <property type="nucleotide sequence ID" value="NZ_CP035758.1"/>
</dbReference>
<dbReference type="PANTHER" id="PTHR43289:SF6">
    <property type="entry name" value="SERINE_THREONINE-PROTEIN KINASE NEKL-3"/>
    <property type="match status" value="1"/>
</dbReference>
<dbReference type="PROSITE" id="PS50011">
    <property type="entry name" value="PROTEIN_KINASE_DOM"/>
    <property type="match status" value="1"/>
</dbReference>
<dbReference type="OrthoDB" id="136964at2"/>
<keyword evidence="9" id="KW-1185">Reference proteome</keyword>
<dbReference type="Gene3D" id="3.30.200.20">
    <property type="entry name" value="Phosphorylase Kinase, domain 1"/>
    <property type="match status" value="1"/>
</dbReference>
<proteinExistence type="predicted"/>
<dbReference type="Pfam" id="PF00400">
    <property type="entry name" value="WD40"/>
    <property type="match status" value="1"/>
</dbReference>
<dbReference type="SMART" id="SM00320">
    <property type="entry name" value="WD40"/>
    <property type="match status" value="4"/>
</dbReference>
<sequence length="763" mass="83040">MSNLIGQQIDHFQLTTCLSQGGIVETYLGKSERLNTTVVVKVLSLQLTTEQRELFQHKAHTIAALTHRHLIRLSGFSVHGDRPYLLQEYFPSGSLRRVHPYGTRIRLEQVLSYVKQLADALHYLHSSRLAHGDIRPEKVLLSKEGTLVLNDTGIVDLVLALAPKSEYPPRKALAYLAPERFRGQLLPASDQYSLALMIYEWLSGQPPFQGSDSQIISGHQMLLPPTLRAKAPEIPPRVEQVIMTALAKEPAARFASVQAFAAALIHASASVGTEAKAFVGSFPVASSPHSIDNGRLPPVPFPSSAGSHVVSTPPSSTRPSQISRRAVITAICASGIALAAVIGGGMVVANSINPPSTPQPVKRSATSAGGKLLATFQGMGNISYLSWSSDGKMLATGGVAAHGTQVWEVSTGKRIAQSSYKLDDASADANASSECVWVGNTFLLATIDTTDQQNPVIRVIDVIHNNETYIYRWYAQQKQNGGASPVHLAWSPDGSMIASTNDAEGFRVWHAGTGQDISQFLGQDSDLGIAAFLDSDNKIAWAPDSKRVASWSGYGVIHIWDSSNGQLICRYTKHWDQHKKDQSLPEVDVHLSWSPDGMSIASYVPTNPYAHSVDGLLHIWDAHSGNELNILKSVPQDSVMVDMRWSTDSQLLACVMNDLSIYIVDVRTGKVVTRRRNVYIQGEIDEVAWHPHSHNIASVRRSATDPDGRDKGYIWDANTGKELVQLNSLAFASPAWSPDGKLLALSAFVAEGSSDIEVQVWQV</sequence>
<accession>A0A4P6K6B1</accession>
<dbReference type="InterPro" id="IPR015943">
    <property type="entry name" value="WD40/YVTN_repeat-like_dom_sf"/>
</dbReference>
<evidence type="ECO:0000256" key="1">
    <source>
        <dbReference type="ARBA" id="ARBA00012513"/>
    </source>
</evidence>
<name>A0A4P6K6B1_KTERU</name>
<feature type="domain" description="Protein kinase" evidence="7">
    <location>
        <begin position="12"/>
        <end position="269"/>
    </location>
</feature>
<dbReference type="PANTHER" id="PTHR43289">
    <property type="entry name" value="MITOGEN-ACTIVATED PROTEIN KINASE KINASE KINASE 20-RELATED"/>
    <property type="match status" value="1"/>
</dbReference>
<keyword evidence="5" id="KW-0067">ATP-binding</keyword>
<dbReference type="Gene3D" id="1.10.510.10">
    <property type="entry name" value="Transferase(Phosphotransferase) domain 1"/>
    <property type="match status" value="1"/>
</dbReference>
<dbReference type="Proteomes" id="UP000290365">
    <property type="component" value="Chromosome"/>
</dbReference>
<dbReference type="EMBL" id="CP035758">
    <property type="protein sequence ID" value="QBD83794.1"/>
    <property type="molecule type" value="Genomic_DNA"/>
</dbReference>
<dbReference type="KEGG" id="kbs:EPA93_45935"/>
<dbReference type="InterPro" id="IPR000719">
    <property type="entry name" value="Prot_kinase_dom"/>
</dbReference>
<evidence type="ECO:0000256" key="6">
    <source>
        <dbReference type="SAM" id="MobiDB-lite"/>
    </source>
</evidence>
<dbReference type="Pfam" id="PF07676">
    <property type="entry name" value="PD40"/>
    <property type="match status" value="1"/>
</dbReference>
<dbReference type="InterPro" id="IPR011009">
    <property type="entry name" value="Kinase-like_dom_sf"/>
</dbReference>
<keyword evidence="4" id="KW-0418">Kinase</keyword>
<dbReference type="SUPFAM" id="SSF82171">
    <property type="entry name" value="DPP6 N-terminal domain-like"/>
    <property type="match status" value="1"/>
</dbReference>
<reference evidence="8 9" key="1">
    <citation type="submission" date="2019-01" db="EMBL/GenBank/DDBJ databases">
        <title>Ktedonosporobacter rubrisoli SCAWS-G2.</title>
        <authorList>
            <person name="Huang Y."/>
            <person name="Yan B."/>
        </authorList>
    </citation>
    <scope>NUCLEOTIDE SEQUENCE [LARGE SCALE GENOMIC DNA]</scope>
    <source>
        <strain evidence="8 9">SCAWS-G2</strain>
    </source>
</reference>
<dbReference type="AlphaFoldDB" id="A0A4P6K6B1"/>